<evidence type="ECO:0000256" key="5">
    <source>
        <dbReference type="ARBA" id="ARBA00022722"/>
    </source>
</evidence>
<evidence type="ECO:0000259" key="18">
    <source>
        <dbReference type="PROSITE" id="PS50878"/>
    </source>
</evidence>
<dbReference type="GO" id="GO:0003677">
    <property type="term" value="F:DNA binding"/>
    <property type="evidence" value="ECO:0007669"/>
    <property type="project" value="UniProtKB-KW"/>
</dbReference>
<feature type="domain" description="Chromo" evidence="17">
    <location>
        <begin position="1608"/>
        <end position="1651"/>
    </location>
</feature>
<evidence type="ECO:0000256" key="7">
    <source>
        <dbReference type="ARBA" id="ARBA00022750"/>
    </source>
</evidence>
<evidence type="ECO:0000256" key="2">
    <source>
        <dbReference type="ARBA" id="ARBA00022670"/>
    </source>
</evidence>
<keyword evidence="14" id="KW-0238">DNA-binding</keyword>
<dbReference type="Gene3D" id="3.10.10.10">
    <property type="entry name" value="HIV Type 1 Reverse Transcriptase, subunit A, domain 1"/>
    <property type="match status" value="1"/>
</dbReference>
<sequence length="1651" mass="187453">MGGCEAVGAAGVGERLAGSHSFRRAWFVAVGAAGVTAVNATHSSHGVGEGHHVDQLRDLAGFLGFSCPEYAGYSVDRFPPRCELSVYLYPRGGTHSAGLRPHHFNLARPTLQLTYQDLSWTALRRLSYDYRRRLAGSAFRLIPQLPPGRADSRYPCPYRESHPALTRMVELSGAQATQHDLLLEAYRSLACRYAALEARLAEEGVTSVDTTSWDSGRLCHSSHLSFYNSRGSARTPSGPRSPSPRVPYSPVYSPYPHRASPSYTPGHTPVVSRRGLRLIRTARKRVVGSSTVFRFNHPAPTPPAGRPAAGPRQVPPVPSLLFCSLTPPLSGRLDGCPRRAARSPARLGYETRREEPESENESGNEPVNAPAQADPAANRAQDLPPPPQLQADYQHMMAVQTQILQGLAQAIAGIQQNLQPQAPHPVPFHNNNHRSKLTDFLRSHPPEFSHTVEPVEADDWLKDVERKLNLVQCTPVEKTLFAAHQLRGSAADWWENYCNAHPDAVNIEWAEFADAFRAAHVPESTIDMKKEEFNRLKQGTGSVNEYLSRFNKLARYAPEEVDFDKKKIRKFLKGIAVGLRIQLIAHDFPTFQHMVNKALLLEDARKEATEEYKKRKSTHQAPLFRGASHSFISQAFVKRNGWKTQNLQVPMVIHSPGRDIRADKLCPKVDLVIEGVSFAAKPIVLDSQGLDVILGMDWLVKHKGQIDCAERTITLQGPGGKQVRFTPLLPGNRSILNSLQATPLEMVPIVNEYPEVFPEELPGMPPDREIEFSIELAPGTAPIAKRPYRMAANELAEIKKQIEELQNKGYVRPSSSPWGAPVLLVKKKDGSERMVIDYRALNEVTIKNKYPLPRIDDLFDQLEGARVFSKIDLRSGYHQLKIRSEDIPKTAFSTRYGLYEFTVMSFGLTNAPAFFMNMMNKVFMDYLDKFVVVFIDDILIYSGNEQDHANHLRKYSKCEFWLDKVAFLGHVISTKGVEVDPRKVETVLAWNAPKTVSEIRSFLGLAGYYRRFIEGFSKLARPMTELLKKKKKFEWSEACERSFQELKKRLTTAPVLTLPDIRKDFEIFCDASRQGLGCVLMQDRKVVAYASRQLRPHEVNYPTHDLELAAVIHALKIWRHYLIGNRCEIYTNHKSLKYIFTQSELNMRQRRWLELIKDYNFGIHYHPGKANVVADALSRKPYCATALVWPTQDDLCREVEKLKLTVVPTGNLASLAVQPTLEAQIREAQSDDGIMKEMKDKIRKKRLKGFTIDNQDTVWFGSRICVPAKKELKDLILREAHESAYSIHPGSTKMYQDIKGYFWWAGMKRDVAEYVALCDICQRVKAEHQKPAGLLQPLRIPEWKWEIGMDFITGLPRTPSGYDSIWVIVDRLTKAAHFVPVKTTYDGKKLADLYMTHVTDGQTERVNQILEDMLRACALDFEGTWDRCLPYAEFSYNNSYQSCIQMSPNEALFGRKCRTPLCWNEVGKAQVFGPDVLKEAEQQVKLIRDRLKIAQDRQKSYADNRRRDLEFAVGDHVYLRVSPLCGLKRFGMSGKLAPRYIGPCLITARRGEVAYQFDLPEGLTDVHNVFHVSQLKKCLRVPEEQVPLGSIELEKNLTYKERPIRVLEEAERQTRRKTVKFYKVQWSNHSEDEATWEREDLLRAQFSELLP</sequence>
<dbReference type="PANTHER" id="PTHR37984:SF5">
    <property type="entry name" value="PROTEIN NYNRIN-LIKE"/>
    <property type="match status" value="1"/>
</dbReference>
<proteinExistence type="predicted"/>
<dbReference type="InterPro" id="IPR056924">
    <property type="entry name" value="SH3_Tf2-1"/>
</dbReference>
<evidence type="ECO:0000256" key="14">
    <source>
        <dbReference type="ARBA" id="ARBA00023125"/>
    </source>
</evidence>
<dbReference type="GO" id="GO:0003964">
    <property type="term" value="F:RNA-directed DNA polymerase activity"/>
    <property type="evidence" value="ECO:0007669"/>
    <property type="project" value="UniProtKB-KW"/>
</dbReference>
<dbReference type="InterPro" id="IPR000953">
    <property type="entry name" value="Chromo/chromo_shadow_dom"/>
</dbReference>
<evidence type="ECO:0000256" key="8">
    <source>
        <dbReference type="ARBA" id="ARBA00022759"/>
    </source>
</evidence>
<feature type="region of interest" description="Disordered" evidence="16">
    <location>
        <begin position="229"/>
        <end position="248"/>
    </location>
</feature>
<dbReference type="GO" id="GO:0006310">
    <property type="term" value="P:DNA recombination"/>
    <property type="evidence" value="ECO:0007669"/>
    <property type="project" value="UniProtKB-KW"/>
</dbReference>
<dbReference type="CDD" id="cd01647">
    <property type="entry name" value="RT_LTR"/>
    <property type="match status" value="1"/>
</dbReference>
<evidence type="ECO:0000256" key="11">
    <source>
        <dbReference type="ARBA" id="ARBA00022908"/>
    </source>
</evidence>
<dbReference type="SUPFAM" id="SSF53098">
    <property type="entry name" value="Ribonuclease H-like"/>
    <property type="match status" value="1"/>
</dbReference>
<reference evidence="19" key="1">
    <citation type="journal article" date="2005" name="BMC Biol.">
        <title>The sequence of rice chromosomes 11 and 12, rich in disease resistance genes and recent gene duplications.</title>
        <authorList>
            <consortium name="The rice chromosomes 11 and 12 sequencing consortia"/>
        </authorList>
    </citation>
    <scope>NUCLEOTIDE SEQUENCE [LARGE SCALE GENOMIC DNA]</scope>
</reference>
<evidence type="ECO:0000256" key="9">
    <source>
        <dbReference type="ARBA" id="ARBA00022801"/>
    </source>
</evidence>
<feature type="compositionally biased region" description="Low complexity" evidence="16">
    <location>
        <begin position="363"/>
        <end position="382"/>
    </location>
</feature>
<feature type="region of interest" description="Disordered" evidence="16">
    <location>
        <begin position="331"/>
        <end position="386"/>
    </location>
</feature>
<keyword evidence="7" id="KW-0064">Aspartyl protease</keyword>
<dbReference type="PROSITE" id="PS50013">
    <property type="entry name" value="CHROMO_2"/>
    <property type="match status" value="1"/>
</dbReference>
<dbReference type="GO" id="GO:0046872">
    <property type="term" value="F:metal ion binding"/>
    <property type="evidence" value="ECO:0007669"/>
    <property type="project" value="UniProtKB-KW"/>
</dbReference>
<dbReference type="InterPro" id="IPR043502">
    <property type="entry name" value="DNA/RNA_pol_sf"/>
</dbReference>
<keyword evidence="9" id="KW-0378">Hydrolase</keyword>
<dbReference type="InterPro" id="IPR021109">
    <property type="entry name" value="Peptidase_aspartic_dom_sf"/>
</dbReference>
<dbReference type="InterPro" id="IPR016197">
    <property type="entry name" value="Chromo-like_dom_sf"/>
</dbReference>
<dbReference type="Pfam" id="PF17921">
    <property type="entry name" value="Integrase_H2C2"/>
    <property type="match status" value="1"/>
</dbReference>
<evidence type="ECO:0000256" key="16">
    <source>
        <dbReference type="SAM" id="MobiDB-lite"/>
    </source>
</evidence>
<dbReference type="FunFam" id="3.30.70.270:FF:000020">
    <property type="entry name" value="Transposon Tf2-6 polyprotein-like Protein"/>
    <property type="match status" value="1"/>
</dbReference>
<dbReference type="InterPro" id="IPR036397">
    <property type="entry name" value="RNaseH_sf"/>
</dbReference>
<dbReference type="CDD" id="cd00303">
    <property type="entry name" value="retropepsin_like"/>
    <property type="match status" value="1"/>
</dbReference>
<dbReference type="GO" id="GO:0015074">
    <property type="term" value="P:DNA integration"/>
    <property type="evidence" value="ECO:0007669"/>
    <property type="project" value="UniProtKB-KW"/>
</dbReference>
<dbReference type="SUPFAM" id="SSF54160">
    <property type="entry name" value="Chromo domain-like"/>
    <property type="match status" value="1"/>
</dbReference>
<dbReference type="Gene3D" id="1.10.340.70">
    <property type="match status" value="1"/>
</dbReference>
<evidence type="ECO:0000256" key="15">
    <source>
        <dbReference type="ARBA" id="ARBA00023172"/>
    </source>
</evidence>
<organism evidence="19">
    <name type="scientific">Oryza sativa subsp. japonica</name>
    <name type="common">Rice</name>
    <dbReference type="NCBI Taxonomy" id="39947"/>
    <lineage>
        <taxon>Eukaryota</taxon>
        <taxon>Viridiplantae</taxon>
        <taxon>Streptophyta</taxon>
        <taxon>Embryophyta</taxon>
        <taxon>Tracheophyta</taxon>
        <taxon>Spermatophyta</taxon>
        <taxon>Magnoliopsida</taxon>
        <taxon>Liliopsida</taxon>
        <taxon>Poales</taxon>
        <taxon>Poaceae</taxon>
        <taxon>BOP clade</taxon>
        <taxon>Oryzoideae</taxon>
        <taxon>Oryzeae</taxon>
        <taxon>Oryzinae</taxon>
        <taxon>Oryza</taxon>
        <taxon>Oryza sativa</taxon>
    </lineage>
</organism>
<dbReference type="CDD" id="cd09274">
    <property type="entry name" value="RNase_HI_RT_Ty3"/>
    <property type="match status" value="1"/>
</dbReference>
<dbReference type="FunFam" id="3.10.20.370:FF:000001">
    <property type="entry name" value="Retrovirus-related Pol polyprotein from transposon 17.6-like protein"/>
    <property type="match status" value="1"/>
</dbReference>
<dbReference type="InterPro" id="IPR050951">
    <property type="entry name" value="Retrovirus_Pol_polyprotein"/>
</dbReference>
<dbReference type="GO" id="GO:0006508">
    <property type="term" value="P:proteolysis"/>
    <property type="evidence" value="ECO:0007669"/>
    <property type="project" value="UniProtKB-KW"/>
</dbReference>
<evidence type="ECO:0000259" key="17">
    <source>
        <dbReference type="PROSITE" id="PS50013"/>
    </source>
</evidence>
<dbReference type="Pfam" id="PF24626">
    <property type="entry name" value="SH3_Tf2-1"/>
    <property type="match status" value="1"/>
</dbReference>
<keyword evidence="5" id="KW-0540">Nuclease</keyword>
<gene>
    <name evidence="19" type="ordered locus">LOC_Os11g42620</name>
</gene>
<keyword evidence="15" id="KW-0233">DNA recombination</keyword>
<feature type="compositionally biased region" description="Low complexity" evidence="16">
    <location>
        <begin position="229"/>
        <end position="238"/>
    </location>
</feature>
<dbReference type="SMR" id="Q2R0G6"/>
<feature type="region of interest" description="Disordered" evidence="16">
    <location>
        <begin position="293"/>
        <end position="312"/>
    </location>
</feature>
<keyword evidence="10" id="KW-0460">Magnesium</keyword>
<protein>
    <recommendedName>
        <fullName evidence="1">RNA-directed DNA polymerase</fullName>
        <ecNumber evidence="1">2.7.7.49</ecNumber>
    </recommendedName>
</protein>
<keyword evidence="6" id="KW-0479">Metal-binding</keyword>
<accession>Q2R0G6</accession>
<evidence type="ECO:0000256" key="3">
    <source>
        <dbReference type="ARBA" id="ARBA00022679"/>
    </source>
</evidence>
<evidence type="ECO:0000256" key="10">
    <source>
        <dbReference type="ARBA" id="ARBA00022842"/>
    </source>
</evidence>
<dbReference type="InterPro" id="IPR041373">
    <property type="entry name" value="RT_RNaseH"/>
</dbReference>
<dbReference type="Gene3D" id="2.40.70.10">
    <property type="entry name" value="Acid Proteases"/>
    <property type="match status" value="1"/>
</dbReference>
<dbReference type="EC" id="2.7.7.49" evidence="1"/>
<dbReference type="Pfam" id="PF17917">
    <property type="entry name" value="RT_RNaseH"/>
    <property type="match status" value="1"/>
</dbReference>
<dbReference type="PROSITE" id="PS50878">
    <property type="entry name" value="RT_POL"/>
    <property type="match status" value="1"/>
</dbReference>
<dbReference type="GO" id="GO:0003887">
    <property type="term" value="F:DNA-directed DNA polymerase activity"/>
    <property type="evidence" value="ECO:0007669"/>
    <property type="project" value="UniProtKB-KW"/>
</dbReference>
<dbReference type="SUPFAM" id="SSF56672">
    <property type="entry name" value="DNA/RNA polymerases"/>
    <property type="match status" value="1"/>
</dbReference>
<dbReference type="InterPro" id="IPR000477">
    <property type="entry name" value="RT_dom"/>
</dbReference>
<feature type="domain" description="Reverse transcriptase" evidence="18">
    <location>
        <begin position="806"/>
        <end position="1007"/>
    </location>
</feature>
<reference evidence="19" key="3">
    <citation type="submission" date="2006-01" db="EMBL/GenBank/DDBJ databases">
        <authorList>
            <person name="Buell R."/>
        </authorList>
    </citation>
    <scope>NUCLEOTIDE SEQUENCE</scope>
</reference>
<dbReference type="EMBL" id="DP000010">
    <property type="protein sequence ID" value="ABA95101.1"/>
    <property type="molecule type" value="Genomic_DNA"/>
</dbReference>
<keyword evidence="12" id="KW-0695">RNA-directed DNA polymerase</keyword>
<dbReference type="Gene3D" id="3.30.70.270">
    <property type="match status" value="2"/>
</dbReference>
<dbReference type="Pfam" id="PF08284">
    <property type="entry name" value="RVP_2"/>
    <property type="match status" value="1"/>
</dbReference>
<evidence type="ECO:0000256" key="12">
    <source>
        <dbReference type="ARBA" id="ARBA00022918"/>
    </source>
</evidence>
<dbReference type="InterPro" id="IPR005162">
    <property type="entry name" value="Retrotrans_gag_dom"/>
</dbReference>
<keyword evidence="3" id="KW-0808">Transferase</keyword>
<keyword evidence="4" id="KW-0548">Nucleotidyltransferase</keyword>
<dbReference type="InterPro" id="IPR041588">
    <property type="entry name" value="Integrase_H2C2"/>
</dbReference>
<evidence type="ECO:0000256" key="1">
    <source>
        <dbReference type="ARBA" id="ARBA00012493"/>
    </source>
</evidence>
<dbReference type="PANTHER" id="PTHR37984">
    <property type="entry name" value="PROTEIN CBG26694"/>
    <property type="match status" value="1"/>
</dbReference>
<dbReference type="GO" id="GO:0004190">
    <property type="term" value="F:aspartic-type endopeptidase activity"/>
    <property type="evidence" value="ECO:0007669"/>
    <property type="project" value="UniProtKB-KW"/>
</dbReference>
<keyword evidence="2" id="KW-0645">Protease</keyword>
<dbReference type="Pfam" id="PF03732">
    <property type="entry name" value="Retrotrans_gag"/>
    <property type="match status" value="1"/>
</dbReference>
<dbReference type="GO" id="GO:0004519">
    <property type="term" value="F:endonuclease activity"/>
    <property type="evidence" value="ECO:0007669"/>
    <property type="project" value="UniProtKB-KW"/>
</dbReference>
<name>Q2R0G6_ORYSJ</name>
<keyword evidence="8" id="KW-0255">Endonuclease</keyword>
<dbReference type="InterPro" id="IPR012337">
    <property type="entry name" value="RNaseH-like_sf"/>
</dbReference>
<evidence type="ECO:0000313" key="19">
    <source>
        <dbReference type="EMBL" id="ABA95101.1"/>
    </source>
</evidence>
<evidence type="ECO:0000256" key="6">
    <source>
        <dbReference type="ARBA" id="ARBA00022723"/>
    </source>
</evidence>
<dbReference type="SUPFAM" id="SSF50630">
    <property type="entry name" value="Acid proteases"/>
    <property type="match status" value="1"/>
</dbReference>
<keyword evidence="13" id="KW-0239">DNA-directed DNA polymerase</keyword>
<keyword evidence="11" id="KW-0229">DNA integration</keyword>
<dbReference type="InterPro" id="IPR043128">
    <property type="entry name" value="Rev_trsase/Diguanyl_cyclase"/>
</dbReference>
<evidence type="ECO:0000256" key="13">
    <source>
        <dbReference type="ARBA" id="ARBA00022932"/>
    </source>
</evidence>
<reference evidence="19" key="2">
    <citation type="submission" date="2005-04" db="EMBL/GenBank/DDBJ databases">
        <authorList>
            <person name="Buell C.R."/>
            <person name="Wing R.A."/>
            <person name="McCombie W.A."/>
            <person name="Ouyang S."/>
        </authorList>
    </citation>
    <scope>NUCLEOTIDE SEQUENCE</scope>
</reference>
<dbReference type="Gene3D" id="3.30.420.10">
    <property type="entry name" value="Ribonuclease H-like superfamily/Ribonuclease H"/>
    <property type="match status" value="1"/>
</dbReference>
<dbReference type="Pfam" id="PF00078">
    <property type="entry name" value="RVT_1"/>
    <property type="match status" value="1"/>
</dbReference>
<evidence type="ECO:0000256" key="4">
    <source>
        <dbReference type="ARBA" id="ARBA00022695"/>
    </source>
</evidence>